<evidence type="ECO:0000256" key="1">
    <source>
        <dbReference type="SAM" id="MobiDB-lite"/>
    </source>
</evidence>
<sequence length="131" mass="14626">MLIVQRKSTKNSIIRSGSLNRLRKQRIRRRTEASLHRTWSRNQSTTPPHSREPPSISYAATITVAIKIATPTSTQIATVRHCEAPSASFSLPHMSQPNSFTDAKPSFTQKHQWLSDIADVNLSPEPIASIP</sequence>
<organism evidence="2 3">
    <name type="scientific">Vicia faba</name>
    <name type="common">Broad bean</name>
    <name type="synonym">Faba vulgaris</name>
    <dbReference type="NCBI Taxonomy" id="3906"/>
    <lineage>
        <taxon>Eukaryota</taxon>
        <taxon>Viridiplantae</taxon>
        <taxon>Streptophyta</taxon>
        <taxon>Embryophyta</taxon>
        <taxon>Tracheophyta</taxon>
        <taxon>Spermatophyta</taxon>
        <taxon>Magnoliopsida</taxon>
        <taxon>eudicotyledons</taxon>
        <taxon>Gunneridae</taxon>
        <taxon>Pentapetalae</taxon>
        <taxon>rosids</taxon>
        <taxon>fabids</taxon>
        <taxon>Fabales</taxon>
        <taxon>Fabaceae</taxon>
        <taxon>Papilionoideae</taxon>
        <taxon>50 kb inversion clade</taxon>
        <taxon>NPAAA clade</taxon>
        <taxon>Hologalegina</taxon>
        <taxon>IRL clade</taxon>
        <taxon>Fabeae</taxon>
        <taxon>Vicia</taxon>
    </lineage>
</organism>
<protein>
    <submittedName>
        <fullName evidence="2">Uncharacterized protein</fullName>
    </submittedName>
</protein>
<reference evidence="2 3" key="1">
    <citation type="submission" date="2023-01" db="EMBL/GenBank/DDBJ databases">
        <authorList>
            <person name="Kreplak J."/>
        </authorList>
    </citation>
    <scope>NUCLEOTIDE SEQUENCE [LARGE SCALE GENOMIC DNA]</scope>
</reference>
<proteinExistence type="predicted"/>
<evidence type="ECO:0000313" key="2">
    <source>
        <dbReference type="EMBL" id="CAI8586427.1"/>
    </source>
</evidence>
<feature type="region of interest" description="Disordered" evidence="1">
    <location>
        <begin position="29"/>
        <end position="55"/>
    </location>
</feature>
<gene>
    <name evidence="2" type="ORF">VFH_I254120</name>
</gene>
<keyword evidence="3" id="KW-1185">Reference proteome</keyword>
<dbReference type="Proteomes" id="UP001157006">
    <property type="component" value="Chromosome 1L"/>
</dbReference>
<accession>A0AAV0YQY0</accession>
<dbReference type="EMBL" id="OX451736">
    <property type="protein sequence ID" value="CAI8586427.1"/>
    <property type="molecule type" value="Genomic_DNA"/>
</dbReference>
<dbReference type="AlphaFoldDB" id="A0AAV0YQY0"/>
<evidence type="ECO:0000313" key="3">
    <source>
        <dbReference type="Proteomes" id="UP001157006"/>
    </source>
</evidence>
<name>A0AAV0YQY0_VICFA</name>